<feature type="region of interest" description="Disordered" evidence="1">
    <location>
        <begin position="20"/>
        <end position="43"/>
    </location>
</feature>
<dbReference type="Proteomes" id="UP000735302">
    <property type="component" value="Unassembled WGS sequence"/>
</dbReference>
<evidence type="ECO:0000313" key="2">
    <source>
        <dbReference type="EMBL" id="GFN87984.1"/>
    </source>
</evidence>
<feature type="compositionally biased region" description="Polar residues" evidence="1">
    <location>
        <begin position="28"/>
        <end position="41"/>
    </location>
</feature>
<evidence type="ECO:0000313" key="3">
    <source>
        <dbReference type="Proteomes" id="UP000735302"/>
    </source>
</evidence>
<dbReference type="AlphaFoldDB" id="A0AAV3Z013"/>
<proteinExistence type="predicted"/>
<evidence type="ECO:0000256" key="1">
    <source>
        <dbReference type="SAM" id="MobiDB-lite"/>
    </source>
</evidence>
<reference evidence="2 3" key="1">
    <citation type="journal article" date="2021" name="Elife">
        <title>Chloroplast acquisition without the gene transfer in kleptoplastic sea slugs, Plakobranchus ocellatus.</title>
        <authorList>
            <person name="Maeda T."/>
            <person name="Takahashi S."/>
            <person name="Yoshida T."/>
            <person name="Shimamura S."/>
            <person name="Takaki Y."/>
            <person name="Nagai Y."/>
            <person name="Toyoda A."/>
            <person name="Suzuki Y."/>
            <person name="Arimoto A."/>
            <person name="Ishii H."/>
            <person name="Satoh N."/>
            <person name="Nishiyama T."/>
            <person name="Hasebe M."/>
            <person name="Maruyama T."/>
            <person name="Minagawa J."/>
            <person name="Obokata J."/>
            <person name="Shigenobu S."/>
        </authorList>
    </citation>
    <scope>NUCLEOTIDE SEQUENCE [LARGE SCALE GENOMIC DNA]</scope>
</reference>
<gene>
    <name evidence="2" type="ORF">PoB_001449000</name>
</gene>
<accession>A0AAV3Z013</accession>
<keyword evidence="3" id="KW-1185">Reference proteome</keyword>
<protein>
    <submittedName>
        <fullName evidence="2">Uncharacterized protein</fullName>
    </submittedName>
</protein>
<sequence length="76" mass="8401">MPEHHPSTYHFTARLPARQSERQLGKYRQSNISTCSPSTENGDLRFSVPMSSQDIGGGLDLDLATEGFMQISGWAC</sequence>
<dbReference type="EMBL" id="BLXT01001819">
    <property type="protein sequence ID" value="GFN87984.1"/>
    <property type="molecule type" value="Genomic_DNA"/>
</dbReference>
<organism evidence="2 3">
    <name type="scientific">Plakobranchus ocellatus</name>
    <dbReference type="NCBI Taxonomy" id="259542"/>
    <lineage>
        <taxon>Eukaryota</taxon>
        <taxon>Metazoa</taxon>
        <taxon>Spiralia</taxon>
        <taxon>Lophotrochozoa</taxon>
        <taxon>Mollusca</taxon>
        <taxon>Gastropoda</taxon>
        <taxon>Heterobranchia</taxon>
        <taxon>Euthyneura</taxon>
        <taxon>Panpulmonata</taxon>
        <taxon>Sacoglossa</taxon>
        <taxon>Placobranchoidea</taxon>
        <taxon>Plakobranchidae</taxon>
        <taxon>Plakobranchus</taxon>
    </lineage>
</organism>
<name>A0AAV3Z013_9GAST</name>
<comment type="caution">
    <text evidence="2">The sequence shown here is derived from an EMBL/GenBank/DDBJ whole genome shotgun (WGS) entry which is preliminary data.</text>
</comment>